<dbReference type="FunFam" id="3.40.50.1820:FF:000089">
    <property type="entry name" value="Alpha/beta hydrolase"/>
    <property type="match status" value="1"/>
</dbReference>
<dbReference type="AlphaFoldDB" id="A0A975Y040"/>
<evidence type="ECO:0000259" key="3">
    <source>
        <dbReference type="Pfam" id="PF07859"/>
    </source>
</evidence>
<dbReference type="PANTHER" id="PTHR48081">
    <property type="entry name" value="AB HYDROLASE SUPERFAMILY PROTEIN C4A8.06C"/>
    <property type="match status" value="1"/>
</dbReference>
<dbReference type="InterPro" id="IPR013094">
    <property type="entry name" value="AB_hydrolase_3"/>
</dbReference>
<gene>
    <name evidence="4" type="ORF">KRR39_22515</name>
</gene>
<comment type="similarity">
    <text evidence="1">Belongs to the 'GDXG' lipolytic enzyme family.</text>
</comment>
<evidence type="ECO:0000256" key="1">
    <source>
        <dbReference type="ARBA" id="ARBA00010515"/>
    </source>
</evidence>
<name>A0A975Y040_9ACTN</name>
<protein>
    <submittedName>
        <fullName evidence="4">Alpha/beta hydrolase</fullName>
    </submittedName>
</protein>
<dbReference type="RefSeq" id="WP_216939586.1">
    <property type="nucleotide sequence ID" value="NZ_CP077062.1"/>
</dbReference>
<evidence type="ECO:0000313" key="5">
    <source>
        <dbReference type="Proteomes" id="UP000683575"/>
    </source>
</evidence>
<dbReference type="KEGG" id="nps:KRR39_22515"/>
<dbReference type="EMBL" id="CP077062">
    <property type="protein sequence ID" value="QWZ08077.1"/>
    <property type="molecule type" value="Genomic_DNA"/>
</dbReference>
<feature type="domain" description="Alpha/beta hydrolase fold-3" evidence="3">
    <location>
        <begin position="122"/>
        <end position="328"/>
    </location>
</feature>
<accession>A0A975Y040</accession>
<sequence>MPSPSPSLRDRIDAGVLAAVLRLPSRLQRVLAGRPVLRDGQTLDTETQLLLRLQRITRDPGLSGSTIADIRRDTDRQTWLAGGRQPIGAVRDLEVPGADGPIRARLYTPRSRVAGSEPAPLLFFAHGGGMVFGDLDSHDATCRLLAERADALVLAVDYRLAPEHPFPAAVEDCWAAFSYVAGHAATYGADAGRIAVGGDSAGGTLAAVTAIRAAEEGVPLAFQLLVYPATNLVDDSESRRLFGEGFFLTSEFMELAHSSYVTGAHELADPRVSVAFTERLPDGLAPALVVTAGFDPLRDEGEAYARQLADAGVRVELRRHPGQVHGFFNVVGVGRSSRAAVAEAAAKLKAALH</sequence>
<evidence type="ECO:0000313" key="4">
    <source>
        <dbReference type="EMBL" id="QWZ08077.1"/>
    </source>
</evidence>
<dbReference type="GO" id="GO:0016787">
    <property type="term" value="F:hydrolase activity"/>
    <property type="evidence" value="ECO:0007669"/>
    <property type="project" value="UniProtKB-KW"/>
</dbReference>
<evidence type="ECO:0000256" key="2">
    <source>
        <dbReference type="ARBA" id="ARBA00022801"/>
    </source>
</evidence>
<reference evidence="4" key="1">
    <citation type="submission" date="2021-06" db="EMBL/GenBank/DDBJ databases">
        <title>Complete genome sequence of Nocardioides sp. G188.</title>
        <authorList>
            <person name="Im W.-T."/>
        </authorList>
    </citation>
    <scope>NUCLEOTIDE SEQUENCE</scope>
    <source>
        <strain evidence="4">G188</strain>
    </source>
</reference>
<proteinExistence type="inferred from homology"/>
<dbReference type="InterPro" id="IPR050300">
    <property type="entry name" value="GDXG_lipolytic_enzyme"/>
</dbReference>
<organism evidence="4 5">
    <name type="scientific">Nocardioides panacis</name>
    <dbReference type="NCBI Taxonomy" id="2849501"/>
    <lineage>
        <taxon>Bacteria</taxon>
        <taxon>Bacillati</taxon>
        <taxon>Actinomycetota</taxon>
        <taxon>Actinomycetes</taxon>
        <taxon>Propionibacteriales</taxon>
        <taxon>Nocardioidaceae</taxon>
        <taxon>Nocardioides</taxon>
    </lineage>
</organism>
<dbReference type="PANTHER" id="PTHR48081:SF8">
    <property type="entry name" value="ALPHA_BETA HYDROLASE FOLD-3 DOMAIN-CONTAINING PROTEIN-RELATED"/>
    <property type="match status" value="1"/>
</dbReference>
<keyword evidence="2 4" id="KW-0378">Hydrolase</keyword>
<keyword evidence="5" id="KW-1185">Reference proteome</keyword>
<dbReference type="Proteomes" id="UP000683575">
    <property type="component" value="Chromosome"/>
</dbReference>
<dbReference type="Pfam" id="PF07859">
    <property type="entry name" value="Abhydrolase_3"/>
    <property type="match status" value="1"/>
</dbReference>